<evidence type="ECO:0000313" key="5">
    <source>
        <dbReference type="Proteomes" id="UP000187735"/>
    </source>
</evidence>
<dbReference type="Gene3D" id="2.40.50.230">
    <property type="entry name" value="Gp5 N-terminal domain"/>
    <property type="match status" value="1"/>
</dbReference>
<dbReference type="KEGG" id="fmr:Fuma_03474"/>
<evidence type="ECO:0000313" key="4">
    <source>
        <dbReference type="EMBL" id="APZ93856.1"/>
    </source>
</evidence>
<name>A0A1P8WIH3_9PLAN</name>
<proteinExistence type="inferred from homology"/>
<dbReference type="Gene3D" id="3.55.50.10">
    <property type="entry name" value="Baseplate protein-like domains"/>
    <property type="match status" value="1"/>
</dbReference>
<feature type="transmembrane region" description="Helical" evidence="2">
    <location>
        <begin position="681"/>
        <end position="705"/>
    </location>
</feature>
<gene>
    <name evidence="4" type="ORF">Fuma_03474</name>
</gene>
<dbReference type="NCBIfam" id="TIGR03361">
    <property type="entry name" value="VI_Rhs_Vgr"/>
    <property type="match status" value="1"/>
</dbReference>
<dbReference type="NCBIfam" id="TIGR01646">
    <property type="entry name" value="vgr_GE"/>
    <property type="match status" value="1"/>
</dbReference>
<dbReference type="InterPro" id="IPR006533">
    <property type="entry name" value="T6SS_Vgr_RhsGE"/>
</dbReference>
<comment type="similarity">
    <text evidence="1">Belongs to the VgrG protein family.</text>
</comment>
<dbReference type="RefSeq" id="WP_077025251.1">
    <property type="nucleotide sequence ID" value="NZ_CP017641.1"/>
</dbReference>
<dbReference type="Pfam" id="PF05954">
    <property type="entry name" value="Phage_GPD"/>
    <property type="match status" value="1"/>
</dbReference>
<dbReference type="InterPro" id="IPR037026">
    <property type="entry name" value="Vgr_OB-fold_dom_sf"/>
</dbReference>
<keyword evidence="5" id="KW-1185">Reference proteome</keyword>
<sequence>MATVELQDNDLAQIAAFINDAEVDVELLSSTEGISELYSCTIEFTLRTADVRLAMKDVIGTAACVGIRSRVSNSSVWEERYIHGVISRLRYMGELLDPNSTSTKSRYSATIVPPLWFLTQNRKCRIFQGDSIPDILSTVLGEYSISYSFGDAEGAALRGVYPPLEYCVQYNESDYDFVARLMEQCGISYFFKHTKSEATLYLSDSTTPYYFYHDDDNAQSTLTFGNLSTGTTGDHIGAWSHDCEFRPQSYAHGDFNYENANADMRSLARASTLNFPGHHYDHEVYEYPGVFTDSGGTGSSSEDLKYGENLANRRIEEQEGLHEVIEGNGRSIVFAPGAKFNLTGHPVAEENANWVVRRIHYTSAPDDGVTLPSGTAVFASFECLPAETIFRPPRQSPRPVVRGPQTAIVTNAAGAIENSADSGSKADVNTDAKGRVQIRFHWDVADDADSSCWVRVSQDWAGNGYGSLMIPHVGHEVVVSFLEGNPDRPLITGRVYNSQNQPPGYSNDNGVATNPNRAIVAQDEVGNKIILDADEKRVDIQNASDKMELTVGTSATATAGLNFEVTLGLGASINLGAAVSAELAASYGLQFGWSTSVFAGGTWSASFGADFTYAKGRYVNAGDSLGQISFKEGADFISKERASLAGGSGTNNSVVKADSSALTLSYGPADPSMSADYSMGWAMFGLGVAGSIGAAAAGATAFLGATAADKGEFDGHAVGALATGTASAAASIAAYALLRKYATECTAIQQPVHAVPVAQMQLNARGAVLSSSAMVIHQAGTTMHNIAAESFAVMSPEATVSGNLSVVGQFSSTNIRDLGDPAAAAAALAECQAQIAAWQADAAADAAAEEGARAADQIAAAAQEEGAGA</sequence>
<dbReference type="EMBL" id="CP017641">
    <property type="protein sequence ID" value="APZ93856.1"/>
    <property type="molecule type" value="Genomic_DNA"/>
</dbReference>
<dbReference type="STRING" id="1891926.Fuma_03474"/>
<dbReference type="AlphaFoldDB" id="A0A1P8WIH3"/>
<keyword evidence="2" id="KW-1133">Transmembrane helix</keyword>
<accession>A0A1P8WIH3</accession>
<dbReference type="Gene3D" id="4.10.220.110">
    <property type="match status" value="1"/>
</dbReference>
<keyword evidence="2" id="KW-0812">Transmembrane</keyword>
<dbReference type="SUPFAM" id="SSF69349">
    <property type="entry name" value="Phage fibre proteins"/>
    <property type="match status" value="1"/>
</dbReference>
<feature type="domain" description="Gp5/Type VI secretion system Vgr protein OB-fold" evidence="3">
    <location>
        <begin position="429"/>
        <end position="496"/>
    </location>
</feature>
<dbReference type="SUPFAM" id="SSF69279">
    <property type="entry name" value="Phage tail proteins"/>
    <property type="match status" value="2"/>
</dbReference>
<evidence type="ECO:0000256" key="1">
    <source>
        <dbReference type="ARBA" id="ARBA00005558"/>
    </source>
</evidence>
<keyword evidence="2" id="KW-0472">Membrane</keyword>
<protein>
    <submittedName>
        <fullName evidence="4">Type VI secretion system Vgr family protein</fullName>
    </submittedName>
</protein>
<feature type="transmembrane region" description="Helical" evidence="2">
    <location>
        <begin position="717"/>
        <end position="738"/>
    </location>
</feature>
<organism evidence="4 5">
    <name type="scientific">Fuerstiella marisgermanici</name>
    <dbReference type="NCBI Taxonomy" id="1891926"/>
    <lineage>
        <taxon>Bacteria</taxon>
        <taxon>Pseudomonadati</taxon>
        <taxon>Planctomycetota</taxon>
        <taxon>Planctomycetia</taxon>
        <taxon>Planctomycetales</taxon>
        <taxon>Planctomycetaceae</taxon>
        <taxon>Fuerstiella</taxon>
    </lineage>
</organism>
<dbReference type="InterPro" id="IPR017847">
    <property type="entry name" value="T6SS_RhsGE_Vgr_subset"/>
</dbReference>
<dbReference type="OrthoDB" id="9762420at2"/>
<dbReference type="SUPFAM" id="SSF69255">
    <property type="entry name" value="gp5 N-terminal domain-like"/>
    <property type="match status" value="1"/>
</dbReference>
<evidence type="ECO:0000256" key="2">
    <source>
        <dbReference type="SAM" id="Phobius"/>
    </source>
</evidence>
<dbReference type="InterPro" id="IPR006531">
    <property type="entry name" value="Gp5/Vgr_OB"/>
</dbReference>
<dbReference type="Proteomes" id="UP000187735">
    <property type="component" value="Chromosome"/>
</dbReference>
<evidence type="ECO:0000259" key="3">
    <source>
        <dbReference type="Pfam" id="PF04717"/>
    </source>
</evidence>
<dbReference type="Gene3D" id="2.30.110.50">
    <property type="match status" value="1"/>
</dbReference>
<reference evidence="4 5" key="1">
    <citation type="journal article" date="2016" name="Front. Microbiol.">
        <title>Fuerstia marisgermanicae gen. nov., sp. nov., an Unusual Member of the Phylum Planctomycetes from the German Wadden Sea.</title>
        <authorList>
            <person name="Kohn T."/>
            <person name="Heuer A."/>
            <person name="Jogler M."/>
            <person name="Vollmers J."/>
            <person name="Boedeker C."/>
            <person name="Bunk B."/>
            <person name="Rast P."/>
            <person name="Borchert D."/>
            <person name="Glockner I."/>
            <person name="Freese H.M."/>
            <person name="Klenk H.P."/>
            <person name="Overmann J."/>
            <person name="Kaster A.K."/>
            <person name="Rohde M."/>
            <person name="Wiegand S."/>
            <person name="Jogler C."/>
        </authorList>
    </citation>
    <scope>NUCLEOTIDE SEQUENCE [LARGE SCALE GENOMIC DNA]</scope>
    <source>
        <strain evidence="4 5">NH11</strain>
    </source>
</reference>
<dbReference type="Pfam" id="PF04717">
    <property type="entry name" value="Phage_base_V"/>
    <property type="match status" value="1"/>
</dbReference>